<reference evidence="1" key="2">
    <citation type="journal article" date="2023" name="IMA Fungus">
        <title>Comparative genomic study of the Penicillium genus elucidates a diverse pangenome and 15 lateral gene transfer events.</title>
        <authorList>
            <person name="Petersen C."/>
            <person name="Sorensen T."/>
            <person name="Nielsen M.R."/>
            <person name="Sondergaard T.E."/>
            <person name="Sorensen J.L."/>
            <person name="Fitzpatrick D.A."/>
            <person name="Frisvad J.C."/>
            <person name="Nielsen K.L."/>
        </authorList>
    </citation>
    <scope>NUCLEOTIDE SEQUENCE</scope>
    <source>
        <strain evidence="1">IBT 19713</strain>
    </source>
</reference>
<dbReference type="AlphaFoldDB" id="A0A9W9PNP0"/>
<evidence type="ECO:0000313" key="2">
    <source>
        <dbReference type="Proteomes" id="UP001150941"/>
    </source>
</evidence>
<dbReference type="RefSeq" id="XP_058335953.1">
    <property type="nucleotide sequence ID" value="XM_058469922.1"/>
</dbReference>
<dbReference type="Proteomes" id="UP001150941">
    <property type="component" value="Unassembled WGS sequence"/>
</dbReference>
<dbReference type="GeneID" id="83197225"/>
<keyword evidence="2" id="KW-1185">Reference proteome</keyword>
<sequence>MKLLPTSSGLSTRAGYPGINFEIEVKIEFASTFAHTDKVAFPKSRSNVNTVKSIPARIVPSRRFAAAAVSPGYNLSTPS</sequence>
<organism evidence="1 2">
    <name type="scientific">Penicillium chermesinum</name>
    <dbReference type="NCBI Taxonomy" id="63820"/>
    <lineage>
        <taxon>Eukaryota</taxon>
        <taxon>Fungi</taxon>
        <taxon>Dikarya</taxon>
        <taxon>Ascomycota</taxon>
        <taxon>Pezizomycotina</taxon>
        <taxon>Eurotiomycetes</taxon>
        <taxon>Eurotiomycetidae</taxon>
        <taxon>Eurotiales</taxon>
        <taxon>Aspergillaceae</taxon>
        <taxon>Penicillium</taxon>
    </lineage>
</organism>
<proteinExistence type="predicted"/>
<reference evidence="1" key="1">
    <citation type="submission" date="2022-11" db="EMBL/GenBank/DDBJ databases">
        <authorList>
            <person name="Petersen C."/>
        </authorList>
    </citation>
    <scope>NUCLEOTIDE SEQUENCE</scope>
    <source>
        <strain evidence="1">IBT 19713</strain>
    </source>
</reference>
<evidence type="ECO:0000313" key="1">
    <source>
        <dbReference type="EMBL" id="KAJ5249174.1"/>
    </source>
</evidence>
<protein>
    <submittedName>
        <fullName evidence="1">Uncharacterized protein</fullName>
    </submittedName>
</protein>
<gene>
    <name evidence="1" type="ORF">N7468_000625</name>
</gene>
<comment type="caution">
    <text evidence="1">The sequence shown here is derived from an EMBL/GenBank/DDBJ whole genome shotgun (WGS) entry which is preliminary data.</text>
</comment>
<dbReference type="EMBL" id="JAPQKS010000001">
    <property type="protein sequence ID" value="KAJ5249174.1"/>
    <property type="molecule type" value="Genomic_DNA"/>
</dbReference>
<name>A0A9W9PNP0_9EURO</name>
<accession>A0A9W9PNP0</accession>